<keyword evidence="3" id="KW-0548">Nucleotidyltransferase</keyword>
<feature type="compositionally biased region" description="Acidic residues" evidence="5">
    <location>
        <begin position="112"/>
        <end position="128"/>
    </location>
</feature>
<organism evidence="7 8">
    <name type="scientific">Clonostachys rhizophaga</name>
    <dbReference type="NCBI Taxonomy" id="160324"/>
    <lineage>
        <taxon>Eukaryota</taxon>
        <taxon>Fungi</taxon>
        <taxon>Dikarya</taxon>
        <taxon>Ascomycota</taxon>
        <taxon>Pezizomycotina</taxon>
        <taxon>Sordariomycetes</taxon>
        <taxon>Hypocreomycetidae</taxon>
        <taxon>Hypocreales</taxon>
        <taxon>Bionectriaceae</taxon>
        <taxon>Clonostachys</taxon>
    </lineage>
</organism>
<keyword evidence="4" id="KW-0520">NAD</keyword>
<dbReference type="PANTHER" id="PTHR21328">
    <property type="entry name" value="POLY ADP-RIBOSE POLYMERASE FAMILY, MEMBER PARP"/>
    <property type="match status" value="1"/>
</dbReference>
<evidence type="ECO:0000256" key="3">
    <source>
        <dbReference type="ARBA" id="ARBA00022695"/>
    </source>
</evidence>
<name>A0A9N9YPY5_9HYPO</name>
<proteinExistence type="predicted"/>
<dbReference type="Proteomes" id="UP000696573">
    <property type="component" value="Unassembled WGS sequence"/>
</dbReference>
<protein>
    <recommendedName>
        <fullName evidence="6">PARP catalytic domain-containing protein</fullName>
    </recommendedName>
</protein>
<comment type="caution">
    <text evidence="7">The sequence shown here is derived from an EMBL/GenBank/DDBJ whole genome shotgun (WGS) entry which is preliminary data.</text>
</comment>
<dbReference type="InterPro" id="IPR051838">
    <property type="entry name" value="ARTD_PARP"/>
</dbReference>
<dbReference type="InterPro" id="IPR012317">
    <property type="entry name" value="Poly(ADP-ribose)pol_cat_dom"/>
</dbReference>
<feature type="region of interest" description="Disordered" evidence="5">
    <location>
        <begin position="99"/>
        <end position="178"/>
    </location>
</feature>
<keyword evidence="8" id="KW-1185">Reference proteome</keyword>
<evidence type="ECO:0000256" key="4">
    <source>
        <dbReference type="ARBA" id="ARBA00023027"/>
    </source>
</evidence>
<dbReference type="GO" id="GO:0016779">
    <property type="term" value="F:nucleotidyltransferase activity"/>
    <property type="evidence" value="ECO:0007669"/>
    <property type="project" value="UniProtKB-KW"/>
</dbReference>
<evidence type="ECO:0000256" key="5">
    <source>
        <dbReference type="SAM" id="MobiDB-lite"/>
    </source>
</evidence>
<dbReference type="EMBL" id="CABFNQ020000700">
    <property type="protein sequence ID" value="CAH0024744.1"/>
    <property type="molecule type" value="Genomic_DNA"/>
</dbReference>
<evidence type="ECO:0000256" key="1">
    <source>
        <dbReference type="ARBA" id="ARBA00022676"/>
    </source>
</evidence>
<evidence type="ECO:0000313" key="7">
    <source>
        <dbReference type="EMBL" id="CAH0024744.1"/>
    </source>
</evidence>
<dbReference type="AlphaFoldDB" id="A0A9N9YPY5"/>
<dbReference type="Pfam" id="PF00644">
    <property type="entry name" value="PARP"/>
    <property type="match status" value="1"/>
</dbReference>
<feature type="domain" description="PARP catalytic" evidence="6">
    <location>
        <begin position="730"/>
        <end position="780"/>
    </location>
</feature>
<accession>A0A9N9YPY5</accession>
<sequence>MGYREFKADLAAAKGKKYDRISRLRGGDSDGEITFLYEHDEPLCQIEIQVFIQDVENYPNSRAVLLFTVSDDVDKGLVDRLQRTTPHLVEKSIHGALTEFSRQMATPNCEPPAEEPTEAMSPDSEDELTPSVQSESWGLSELESDDDEETFLKSHRLSSKTKTEDHAPVVIQQRDATEQQRKDLLQAMHRGFSIGVNGRREDQLGDIFSLAVKVSELGLTDNGLAWSLKPTDYVVMLLKFPHGYPSPSEYQSLRGKQSVALVRFGKCCSAKPSNVSAQAAFHNDAKGKAPVRHTAYDSAPFIPLYLFNSITKSLNEDLPTLLHTRRAHGISWSAAQILLHRESEGSHVRDDAYRSTTVDHVAELKDERPSATPTHWVLSQDDALVGEEQLNIPLVLMQFALQSIIKSGKFCINCHEHLEEGFEAMKPYVCSRPLCLHQYFSSGLGPGIEHDILTAPYVVDLVISFFYAAVMSHRIRELPKGLGLKTFRPGTPESPRQNHEATACFVTRAAKCDFAYPSFQKGERLLMVVRDGKFLAGKPILSSLAERHLCEVTKLSMHGFDFKILQTWTANLGDLVDSQGHKSRDRSSPKKIWKSVYVYRCVNQFDDLNESERHDALLIMACGIPPVTKMREFLQANPSQKLSSWSRLDHPTYKLLHWIVASNRSLIVYDDHGRDIEVPGGTKVIGMEEGWMQFRFLQGSPEKEVRFMEQIASAFPEDPTSPSTAIPTLFAFHGSPLGNWHSIIRSSLDHTRSENGRAYGRGVYLSNKFDTSIHYCRPKNVMGFSPMMDEHWPRSVLKVASAIAICEVINQPAKFVSVSPHYVVEDIDWIQCRYLFVKVGEAVPKIDTPIVSQISPGYIRQDPIRKLRGKLEILIPASAIPVSRLKMFPHLTARSLPSEWTNNSGSQKESEPLQGEDLDGLLYSAGDMSE</sequence>
<keyword evidence="1" id="KW-0328">Glycosyltransferase</keyword>
<feature type="region of interest" description="Disordered" evidence="5">
    <location>
        <begin position="899"/>
        <end position="930"/>
    </location>
</feature>
<gene>
    <name evidence="7" type="ORF">CRHIZ90672A_00011929</name>
</gene>
<dbReference type="SUPFAM" id="SSF56399">
    <property type="entry name" value="ADP-ribosylation"/>
    <property type="match status" value="1"/>
</dbReference>
<dbReference type="GO" id="GO:0003950">
    <property type="term" value="F:NAD+ poly-ADP-ribosyltransferase activity"/>
    <property type="evidence" value="ECO:0007669"/>
    <property type="project" value="InterPro"/>
</dbReference>
<evidence type="ECO:0000313" key="8">
    <source>
        <dbReference type="Proteomes" id="UP000696573"/>
    </source>
</evidence>
<evidence type="ECO:0000259" key="6">
    <source>
        <dbReference type="Pfam" id="PF00644"/>
    </source>
</evidence>
<keyword evidence="2" id="KW-0808">Transferase</keyword>
<reference evidence="7" key="1">
    <citation type="submission" date="2021-10" db="EMBL/GenBank/DDBJ databases">
        <authorList>
            <person name="Piombo E."/>
        </authorList>
    </citation>
    <scope>NUCLEOTIDE SEQUENCE</scope>
</reference>
<dbReference type="OrthoDB" id="109543at2759"/>
<dbReference type="Gene3D" id="3.90.228.10">
    <property type="match status" value="1"/>
</dbReference>
<evidence type="ECO:0000256" key="2">
    <source>
        <dbReference type="ARBA" id="ARBA00022679"/>
    </source>
</evidence>